<feature type="transmembrane region" description="Helical" evidence="11">
    <location>
        <begin position="657"/>
        <end position="675"/>
    </location>
</feature>
<evidence type="ECO:0000256" key="7">
    <source>
        <dbReference type="ARBA" id="ARBA00023316"/>
    </source>
</evidence>
<dbReference type="Gene3D" id="3.90.550.10">
    <property type="entry name" value="Spore Coat Polysaccharide Biosynthesis Protein SpsA, Chain A"/>
    <property type="match status" value="2"/>
</dbReference>
<comment type="caution">
    <text evidence="12">The sequence shown here is derived from an EMBL/GenBank/DDBJ whole genome shotgun (WGS) entry which is preliminary data.</text>
</comment>
<feature type="binding site" evidence="9">
    <location>
        <position position="127"/>
    </location>
    <ligand>
        <name>UDP-alpha-D-glucose</name>
        <dbReference type="ChEBI" id="CHEBI:58885"/>
    </ligand>
</feature>
<evidence type="ECO:0000256" key="10">
    <source>
        <dbReference type="PIRSR" id="PIRSR605150-3"/>
    </source>
</evidence>
<keyword evidence="2" id="KW-0328">Glycosyltransferase</keyword>
<dbReference type="Pfam" id="PF03552">
    <property type="entry name" value="Cellulose_synt"/>
    <property type="match status" value="2"/>
</dbReference>
<sequence length="742" mass="84508">MLINCIAWSRAAGKWKLQHPSSPFNSSKRLRRRFLNRAFAVIYAFAILALLYHQVETVLHSPTYGAFFIYTSLLISDIILGFMWLNSQAFRMNPVIKDVFPENLEKLFDRKDFPALDTFICTADPYKEPPMTVANTALSVMAYDYPAEKLSVYVSDDGGSELTLFALMEAAKFGSYWLPFCRENKVMNRCPDAYFRSNPIPDSKIKMMYESMKRRVEDSVEKGKILDEYKTSEEAAEAFGKWNEGFTRQDHPAVIKVVSQTGNDKDIRGHSMPNLVYLSREKCRTSEHHFKAGALNALLRVSAVMTNAPIILTLDCDMISNDPSTPHQMLCHFMDNSPKLGFVQFPQRFDGLNKADIYASEFRRMFHINPVGMNGLSGPDYFGTGTFFRRRIFYGAPSTFIQPEILELRPDHVVEKSITNQPILELAHHVAGCNYENQTSWGSKIGFRYGSLVEDFYTGYRLHCEGWKSVLCNPDRASFLCEMPISLNDVLNQTKRWTIGLLEVSFSKHSPLVFGVWFLGPLKAHCYAYYAFGPLLSFPIAVYACLPQIALLNNFSVFPKVWDPWFSLYIFLFLGAYGQDCLEFILAQGTILRWWSDQRIWLIRLLSSDLLGSLEYIANHLGISTRGFEVTNKVVDNEQNKRYYEGKFEFGVPSPNFVPFSTAAILNLTALIMGLLKISWNENLDSLIIQMLIASFGVVNCLPIYEAMVLRSDNGRIPIKITIISVSLAWVVYAAVSFILKL</sequence>
<evidence type="ECO:0000256" key="5">
    <source>
        <dbReference type="ARBA" id="ARBA00022989"/>
    </source>
</evidence>
<feature type="binding site" evidence="9">
    <location>
        <position position="157"/>
    </location>
    <ligand>
        <name>UDP-alpha-D-glucose</name>
        <dbReference type="ChEBI" id="CHEBI:58885"/>
    </ligand>
</feature>
<feature type="active site" evidence="8">
    <location>
        <position position="455"/>
    </location>
</feature>
<feature type="transmembrane region" description="Helical" evidence="11">
    <location>
        <begin position="687"/>
        <end position="705"/>
    </location>
</feature>
<evidence type="ECO:0000256" key="11">
    <source>
        <dbReference type="SAM" id="Phobius"/>
    </source>
</evidence>
<evidence type="ECO:0000313" key="12">
    <source>
        <dbReference type="EMBL" id="KAL2527751.1"/>
    </source>
</evidence>
<evidence type="ECO:0000256" key="9">
    <source>
        <dbReference type="PIRSR" id="PIRSR605150-2"/>
    </source>
</evidence>
<keyword evidence="4 11" id="KW-0812">Transmembrane</keyword>
<name>A0ABD1US06_9LAMI</name>
<keyword evidence="13" id="KW-1185">Reference proteome</keyword>
<dbReference type="InterPro" id="IPR005150">
    <property type="entry name" value="Cellulose_synth"/>
</dbReference>
<feature type="active site" evidence="8">
    <location>
        <position position="157"/>
    </location>
</feature>
<evidence type="ECO:0000256" key="1">
    <source>
        <dbReference type="ARBA" id="ARBA00004127"/>
    </source>
</evidence>
<organism evidence="12 13">
    <name type="scientific">Abeliophyllum distichum</name>
    <dbReference type="NCBI Taxonomy" id="126358"/>
    <lineage>
        <taxon>Eukaryota</taxon>
        <taxon>Viridiplantae</taxon>
        <taxon>Streptophyta</taxon>
        <taxon>Embryophyta</taxon>
        <taxon>Tracheophyta</taxon>
        <taxon>Spermatophyta</taxon>
        <taxon>Magnoliopsida</taxon>
        <taxon>eudicotyledons</taxon>
        <taxon>Gunneridae</taxon>
        <taxon>Pentapetalae</taxon>
        <taxon>asterids</taxon>
        <taxon>lamiids</taxon>
        <taxon>Lamiales</taxon>
        <taxon>Oleaceae</taxon>
        <taxon>Forsythieae</taxon>
        <taxon>Abeliophyllum</taxon>
    </lineage>
</organism>
<gene>
    <name evidence="12" type="ORF">Adt_12805</name>
</gene>
<dbReference type="AlphaFoldDB" id="A0ABD1US06"/>
<comment type="subcellular location">
    <subcellularLocation>
        <location evidence="1">Endomembrane system</location>
        <topology evidence="1">Multi-pass membrane protein</topology>
    </subcellularLocation>
</comment>
<keyword evidence="6 11" id="KW-0472">Membrane</keyword>
<dbReference type="GO" id="GO:0012505">
    <property type="term" value="C:endomembrane system"/>
    <property type="evidence" value="ECO:0007669"/>
    <property type="project" value="UniProtKB-SubCell"/>
</dbReference>
<dbReference type="PANTHER" id="PTHR13301">
    <property type="entry name" value="X-BOX TRANSCRIPTION FACTOR-RELATED"/>
    <property type="match status" value="1"/>
</dbReference>
<evidence type="ECO:0000256" key="2">
    <source>
        <dbReference type="ARBA" id="ARBA00022676"/>
    </source>
</evidence>
<keyword evidence="3" id="KW-0808">Transferase</keyword>
<evidence type="ECO:0000256" key="8">
    <source>
        <dbReference type="PIRSR" id="PIRSR605150-1"/>
    </source>
</evidence>
<feature type="transmembrane region" description="Helical" evidence="11">
    <location>
        <begin position="566"/>
        <end position="587"/>
    </location>
</feature>
<evidence type="ECO:0000256" key="6">
    <source>
        <dbReference type="ARBA" id="ARBA00023136"/>
    </source>
</evidence>
<evidence type="ECO:0000256" key="4">
    <source>
        <dbReference type="ARBA" id="ARBA00022692"/>
    </source>
</evidence>
<feature type="binding site" evidence="10">
    <location>
        <position position="291"/>
    </location>
    <ligand>
        <name>Mn(2+)</name>
        <dbReference type="ChEBI" id="CHEBI:29035"/>
    </ligand>
</feature>
<feature type="transmembrane region" description="Helical" evidence="11">
    <location>
        <begin position="64"/>
        <end position="85"/>
    </location>
</feature>
<evidence type="ECO:0000313" key="13">
    <source>
        <dbReference type="Proteomes" id="UP001604336"/>
    </source>
</evidence>
<feature type="binding site" evidence="9">
    <location>
        <position position="128"/>
    </location>
    <ligand>
        <name>UDP-alpha-D-glucose</name>
        <dbReference type="ChEBI" id="CHEBI:58885"/>
    </ligand>
</feature>
<accession>A0ABD1US06</accession>
<feature type="transmembrane region" description="Helical" evidence="11">
    <location>
        <begin position="717"/>
        <end position="740"/>
    </location>
</feature>
<proteinExistence type="predicted"/>
<feature type="binding site" evidence="10">
    <location>
        <position position="315"/>
    </location>
    <ligand>
        <name>Mn(2+)</name>
        <dbReference type="ChEBI" id="CHEBI:29035"/>
    </ligand>
</feature>
<dbReference type="FunFam" id="3.90.550.10:FF:000135">
    <property type="entry name" value="Cellulose synthase-like protein G3"/>
    <property type="match status" value="1"/>
</dbReference>
<dbReference type="EMBL" id="JBFOLK010000003">
    <property type="protein sequence ID" value="KAL2527751.1"/>
    <property type="molecule type" value="Genomic_DNA"/>
</dbReference>
<reference evidence="13" key="1">
    <citation type="submission" date="2024-07" db="EMBL/GenBank/DDBJ databases">
        <title>Two chromosome-level genome assemblies of Korean endemic species Abeliophyllum distichum and Forsythia ovata (Oleaceae).</title>
        <authorList>
            <person name="Jang H."/>
        </authorList>
    </citation>
    <scope>NUCLEOTIDE SEQUENCE [LARGE SCALE GENOMIC DNA]</scope>
</reference>
<evidence type="ECO:0000256" key="3">
    <source>
        <dbReference type="ARBA" id="ARBA00022679"/>
    </source>
</evidence>
<dbReference type="GO" id="GO:0016757">
    <property type="term" value="F:glycosyltransferase activity"/>
    <property type="evidence" value="ECO:0007669"/>
    <property type="project" value="UniProtKB-KW"/>
</dbReference>
<dbReference type="SUPFAM" id="SSF53448">
    <property type="entry name" value="Nucleotide-diphospho-sugar transferases"/>
    <property type="match status" value="1"/>
</dbReference>
<keyword evidence="7" id="KW-0961">Cell wall biogenesis/degradation</keyword>
<dbReference type="Proteomes" id="UP001604336">
    <property type="component" value="Unassembled WGS sequence"/>
</dbReference>
<feature type="transmembrane region" description="Helical" evidence="11">
    <location>
        <begin position="34"/>
        <end position="52"/>
    </location>
</feature>
<feature type="transmembrane region" description="Helical" evidence="11">
    <location>
        <begin position="527"/>
        <end position="546"/>
    </location>
</feature>
<dbReference type="GO" id="GO:0071555">
    <property type="term" value="P:cell wall organization"/>
    <property type="evidence" value="ECO:0007669"/>
    <property type="project" value="UniProtKB-KW"/>
</dbReference>
<keyword evidence="5 11" id="KW-1133">Transmembrane helix</keyword>
<protein>
    <submittedName>
        <fullName evidence="12">Cellulose synthase-like protein G3</fullName>
    </submittedName>
</protein>
<dbReference type="InterPro" id="IPR029044">
    <property type="entry name" value="Nucleotide-diphossugar_trans"/>
</dbReference>